<reference evidence="1" key="1">
    <citation type="submission" date="2020-05" db="EMBL/GenBank/DDBJ databases">
        <authorList>
            <person name="Chiriac C."/>
            <person name="Salcher M."/>
            <person name="Ghai R."/>
            <person name="Kavagutti S V."/>
        </authorList>
    </citation>
    <scope>NUCLEOTIDE SEQUENCE</scope>
</reference>
<sequence>MKFKCVNNEIEKLFGKVEKINGLTIGKIYSGSVSSNGHYDPTIIIYDDNKKWAKFWGSQVNFFEPVET</sequence>
<organism evidence="1">
    <name type="scientific">uncultured Caudovirales phage</name>
    <dbReference type="NCBI Taxonomy" id="2100421"/>
    <lineage>
        <taxon>Viruses</taxon>
        <taxon>Duplodnaviria</taxon>
        <taxon>Heunggongvirae</taxon>
        <taxon>Uroviricota</taxon>
        <taxon>Caudoviricetes</taxon>
        <taxon>Peduoviridae</taxon>
        <taxon>Maltschvirus</taxon>
        <taxon>Maltschvirus maltsch</taxon>
    </lineage>
</organism>
<dbReference type="EMBL" id="LR798292">
    <property type="protein sequence ID" value="CAB5221190.1"/>
    <property type="molecule type" value="Genomic_DNA"/>
</dbReference>
<gene>
    <name evidence="1" type="ORF">UFOVP244_102</name>
</gene>
<proteinExistence type="predicted"/>
<evidence type="ECO:0000313" key="1">
    <source>
        <dbReference type="EMBL" id="CAB5221190.1"/>
    </source>
</evidence>
<accession>A0A6J7WTV2</accession>
<name>A0A6J7WTV2_9CAUD</name>
<protein>
    <submittedName>
        <fullName evidence="1">Uncharacterized protein</fullName>
    </submittedName>
</protein>